<accession>A0A5D6WAZ8</accession>
<dbReference type="InterPro" id="IPR015001">
    <property type="entry name" value="DUF1850"/>
</dbReference>
<proteinExistence type="predicted"/>
<sequence length="121" mass="13656">MRAVPGTEFSIRFIHSVQKTPVEENLAVDADGRSFVLHSTKYQSFGVGLPFLEGEGDFRQEGDYYIMDNMERHFPALTLRTGVGTKLTLYLEGREYRVYESYPPGTPVEIYVNSLGKGLLS</sequence>
<comment type="caution">
    <text evidence="1">The sequence shown here is derived from an EMBL/GenBank/DDBJ whole genome shotgun (WGS) entry which is preliminary data.</text>
</comment>
<evidence type="ECO:0000313" key="2">
    <source>
        <dbReference type="Proteomes" id="UP000323646"/>
    </source>
</evidence>
<dbReference type="Proteomes" id="UP000323646">
    <property type="component" value="Unassembled WGS sequence"/>
</dbReference>
<reference evidence="1 2" key="1">
    <citation type="submission" date="2019-08" db="EMBL/GenBank/DDBJ databases">
        <title>Selenomonas sp. mPRGC5 and Selenomonas sp. mPRGC8 isolated from ruminal fluid of dairy goat (Capra hircus).</title>
        <authorList>
            <person name="Poothong S."/>
            <person name="Nuengjamnong C."/>
            <person name="Tanasupawat S."/>
        </authorList>
    </citation>
    <scope>NUCLEOTIDE SEQUENCE [LARGE SCALE GENOMIC DNA]</scope>
    <source>
        <strain evidence="2">mPRGC5</strain>
    </source>
</reference>
<organism evidence="1 2">
    <name type="scientific">Selenomonas ruminis</name>
    <dbReference type="NCBI Taxonomy" id="2593411"/>
    <lineage>
        <taxon>Bacteria</taxon>
        <taxon>Bacillati</taxon>
        <taxon>Bacillota</taxon>
        <taxon>Negativicutes</taxon>
        <taxon>Selenomonadales</taxon>
        <taxon>Selenomonadaceae</taxon>
        <taxon>Selenomonas</taxon>
    </lineage>
</organism>
<dbReference type="AlphaFoldDB" id="A0A5D6WAZ8"/>
<evidence type="ECO:0000313" key="1">
    <source>
        <dbReference type="EMBL" id="TYZ24175.1"/>
    </source>
</evidence>
<dbReference type="Pfam" id="PF08905">
    <property type="entry name" value="DUF1850"/>
    <property type="match status" value="1"/>
</dbReference>
<gene>
    <name evidence="1" type="ORF">FZ040_04800</name>
</gene>
<keyword evidence="2" id="KW-1185">Reference proteome</keyword>
<protein>
    <submittedName>
        <fullName evidence="1">DUF1850 domain-containing protein</fullName>
    </submittedName>
</protein>
<dbReference type="OrthoDB" id="4304at2"/>
<name>A0A5D6WAZ8_9FIRM</name>
<dbReference type="EMBL" id="VTOY01000002">
    <property type="protein sequence ID" value="TYZ24175.1"/>
    <property type="molecule type" value="Genomic_DNA"/>
</dbReference>